<protein>
    <submittedName>
        <fullName evidence="1">Uncharacterized protein</fullName>
    </submittedName>
</protein>
<keyword evidence="2" id="KW-1185">Reference proteome</keyword>
<dbReference type="Proteomes" id="UP001151699">
    <property type="component" value="Chromosome X"/>
</dbReference>
<gene>
    <name evidence="1" type="ORF">Bhyg_12062</name>
</gene>
<reference evidence="1" key="1">
    <citation type="submission" date="2022-07" db="EMBL/GenBank/DDBJ databases">
        <authorList>
            <person name="Trinca V."/>
            <person name="Uliana J.V.C."/>
            <person name="Torres T.T."/>
            <person name="Ward R.J."/>
            <person name="Monesi N."/>
        </authorList>
    </citation>
    <scope>NUCLEOTIDE SEQUENCE</scope>
    <source>
        <strain evidence="1">HSMRA1968</strain>
        <tissue evidence="1">Whole embryos</tissue>
    </source>
</reference>
<proteinExistence type="predicted"/>
<dbReference type="AlphaFoldDB" id="A0A9Q0S0X3"/>
<sequence length="134" mass="14985">MLQLPHQNGVASQFTRKKIEQTANSNYNASTLVCKTAFQTIGCIPNKKRSGDNDTFDAVTNEKHKSEYKETIDKKKNVSREKHCERYEGGANEQILSVNNIYDDAFCGMFILYDGGANEHMQSLDQPCDDALGG</sequence>
<accession>A0A9Q0S0X3</accession>
<evidence type="ECO:0000313" key="1">
    <source>
        <dbReference type="EMBL" id="KAJ6639318.1"/>
    </source>
</evidence>
<organism evidence="1 2">
    <name type="scientific">Pseudolycoriella hygida</name>
    <dbReference type="NCBI Taxonomy" id="35572"/>
    <lineage>
        <taxon>Eukaryota</taxon>
        <taxon>Metazoa</taxon>
        <taxon>Ecdysozoa</taxon>
        <taxon>Arthropoda</taxon>
        <taxon>Hexapoda</taxon>
        <taxon>Insecta</taxon>
        <taxon>Pterygota</taxon>
        <taxon>Neoptera</taxon>
        <taxon>Endopterygota</taxon>
        <taxon>Diptera</taxon>
        <taxon>Nematocera</taxon>
        <taxon>Sciaroidea</taxon>
        <taxon>Sciaridae</taxon>
        <taxon>Pseudolycoriella</taxon>
    </lineage>
</organism>
<dbReference type="EMBL" id="WJQU01000003">
    <property type="protein sequence ID" value="KAJ6639318.1"/>
    <property type="molecule type" value="Genomic_DNA"/>
</dbReference>
<comment type="caution">
    <text evidence="1">The sequence shown here is derived from an EMBL/GenBank/DDBJ whole genome shotgun (WGS) entry which is preliminary data.</text>
</comment>
<evidence type="ECO:0000313" key="2">
    <source>
        <dbReference type="Proteomes" id="UP001151699"/>
    </source>
</evidence>
<name>A0A9Q0S0X3_9DIPT</name>